<dbReference type="GO" id="GO:0010333">
    <property type="term" value="F:terpene synthase activity"/>
    <property type="evidence" value="ECO:0007669"/>
    <property type="project" value="InterPro"/>
</dbReference>
<evidence type="ECO:0000256" key="4">
    <source>
        <dbReference type="RuleBase" id="RU366034"/>
    </source>
</evidence>
<dbReference type="SUPFAM" id="SSF48576">
    <property type="entry name" value="Terpenoid synthases"/>
    <property type="match status" value="1"/>
</dbReference>
<dbReference type="Gene3D" id="1.10.600.10">
    <property type="entry name" value="Farnesyl Diphosphate Synthase"/>
    <property type="match status" value="1"/>
</dbReference>
<accession>A0A7U2FF90</accession>
<evidence type="ECO:0000256" key="1">
    <source>
        <dbReference type="ARBA" id="ARBA00001946"/>
    </source>
</evidence>
<dbReference type="RefSeq" id="XP_001795219.1">
    <property type="nucleotide sequence ID" value="XM_001795167.1"/>
</dbReference>
<dbReference type="AlphaFoldDB" id="A0A7U2FF90"/>
<dbReference type="GO" id="GO:0008299">
    <property type="term" value="P:isoprenoid biosynthetic process"/>
    <property type="evidence" value="ECO:0007669"/>
    <property type="project" value="UniProtKB-ARBA"/>
</dbReference>
<gene>
    <name evidence="6" type="ORF">JI435_048070</name>
</gene>
<dbReference type="Pfam" id="PF19086">
    <property type="entry name" value="Terpene_syn_C_2"/>
    <property type="match status" value="1"/>
</dbReference>
<comment type="similarity">
    <text evidence="2 4">Belongs to the terpene synthase family.</text>
</comment>
<keyword evidence="7" id="KW-1185">Reference proteome</keyword>
<dbReference type="PANTHER" id="PTHR35201">
    <property type="entry name" value="TERPENE SYNTHASE"/>
    <property type="match status" value="1"/>
</dbReference>
<dbReference type="GO" id="GO:0046872">
    <property type="term" value="F:metal ion binding"/>
    <property type="evidence" value="ECO:0007669"/>
    <property type="project" value="UniProtKB-KW"/>
</dbReference>
<sequence>MAPIDASIYSKLVRRFRDFLPMGSSTSTPGPIDKRVLTSTKGSRIPPPAPTELPYLPRELRPTRVTAELHPRTQEIVDECHDFFIKNWPFKTETHKKRFCDEGYAWFNCILCPMGLDDRMVGVCKFLTTGFLIDDMLDRMSVEEGKAHNAVVIECCRGDRLPDREKPAQWIMYDLFQEFRQIDKELSDMLLKYTIDFFIAQTDADRSNIKNLQGYFEYRHADLGKGFMSGVMCFSMGLHVTPRELELLQPLEMNAMRHVTLVNDIASYEKEVLAAGKGAALGQLCSAVPIFIESFGVNEKSAMRIMWEAAREMEIEHFRLFEEVTNQCDSEALKLYAKGLEYQIAGNERWNLLTPRYNRSGGLPFNEGRIWG</sequence>
<comment type="cofactor">
    <cofactor evidence="1 4">
        <name>Mg(2+)</name>
        <dbReference type="ChEBI" id="CHEBI:18420"/>
    </cofactor>
</comment>
<dbReference type="PANTHER" id="PTHR35201:SF4">
    <property type="entry name" value="BETA-PINACENE SYNTHASE-RELATED"/>
    <property type="match status" value="1"/>
</dbReference>
<reference evidence="7" key="1">
    <citation type="journal article" date="2021" name="BMC Genomics">
        <title>Chromosome-level genome assembly and manually-curated proteome of model necrotroph Parastagonospora nodorum Sn15 reveals a genome-wide trove of candidate effector homologs, and redundancy of virulence-related functions within an accessory chromosome.</title>
        <authorList>
            <person name="Bertazzoni S."/>
            <person name="Jones D.A.B."/>
            <person name="Phan H.T."/>
            <person name="Tan K.-C."/>
            <person name="Hane J.K."/>
        </authorList>
    </citation>
    <scope>NUCLEOTIDE SEQUENCE [LARGE SCALE GENOMIC DNA]</scope>
    <source>
        <strain evidence="7">SN15 / ATCC MYA-4574 / FGSC 10173)</strain>
    </source>
</reference>
<evidence type="ECO:0000256" key="5">
    <source>
        <dbReference type="SAM" id="MobiDB-lite"/>
    </source>
</evidence>
<keyword evidence="3 4" id="KW-0460">Magnesium</keyword>
<dbReference type="Proteomes" id="UP000663193">
    <property type="component" value="Chromosome 13"/>
</dbReference>
<proteinExistence type="inferred from homology"/>
<dbReference type="InterPro" id="IPR034686">
    <property type="entry name" value="Terpene_cyclase-like_2"/>
</dbReference>
<dbReference type="EMBL" id="CP069035">
    <property type="protein sequence ID" value="QRD01826.1"/>
    <property type="molecule type" value="Genomic_DNA"/>
</dbReference>
<dbReference type="OMA" id="FQMSGNE"/>
<keyword evidence="4" id="KW-0456">Lyase</keyword>
<name>A0A7U2FF90_PHANO</name>
<protein>
    <recommendedName>
        <fullName evidence="4">Terpene synthase</fullName>
        <ecNumber evidence="4">4.2.3.-</ecNumber>
    </recommendedName>
</protein>
<dbReference type="VEuPathDB" id="FungiDB:JI435_048070"/>
<evidence type="ECO:0000256" key="3">
    <source>
        <dbReference type="ARBA" id="ARBA00022842"/>
    </source>
</evidence>
<dbReference type="OrthoDB" id="3004402at2759"/>
<dbReference type="InterPro" id="IPR008949">
    <property type="entry name" value="Isoprenoid_synthase_dom_sf"/>
</dbReference>
<evidence type="ECO:0000313" key="6">
    <source>
        <dbReference type="EMBL" id="QRD01826.1"/>
    </source>
</evidence>
<organism evidence="6 7">
    <name type="scientific">Phaeosphaeria nodorum (strain SN15 / ATCC MYA-4574 / FGSC 10173)</name>
    <name type="common">Glume blotch fungus</name>
    <name type="synonym">Parastagonospora nodorum</name>
    <dbReference type="NCBI Taxonomy" id="321614"/>
    <lineage>
        <taxon>Eukaryota</taxon>
        <taxon>Fungi</taxon>
        <taxon>Dikarya</taxon>
        <taxon>Ascomycota</taxon>
        <taxon>Pezizomycotina</taxon>
        <taxon>Dothideomycetes</taxon>
        <taxon>Pleosporomycetidae</taxon>
        <taxon>Pleosporales</taxon>
        <taxon>Pleosporineae</taxon>
        <taxon>Phaeosphaeriaceae</taxon>
        <taxon>Parastagonospora</taxon>
    </lineage>
</organism>
<keyword evidence="4" id="KW-0479">Metal-binding</keyword>
<evidence type="ECO:0000313" key="7">
    <source>
        <dbReference type="Proteomes" id="UP000663193"/>
    </source>
</evidence>
<dbReference type="EC" id="4.2.3.-" evidence="4"/>
<feature type="region of interest" description="Disordered" evidence="5">
    <location>
        <begin position="24"/>
        <end position="51"/>
    </location>
</feature>
<dbReference type="KEGG" id="pno:SNOG_04807"/>
<evidence type="ECO:0000256" key="2">
    <source>
        <dbReference type="ARBA" id="ARBA00006333"/>
    </source>
</evidence>